<dbReference type="InterPro" id="IPR050469">
    <property type="entry name" value="Diguanylate_Cyclase"/>
</dbReference>
<dbReference type="SUPFAM" id="SSF55073">
    <property type="entry name" value="Nucleotide cyclase"/>
    <property type="match status" value="1"/>
</dbReference>
<accession>A0A8E1S2C7</accession>
<feature type="domain" description="GGDEF" evidence="6">
    <location>
        <begin position="378"/>
        <end position="514"/>
    </location>
</feature>
<comment type="pathway">
    <text evidence="2">Purine metabolism; 3',5'-cyclic di-GMP biosynthesis.</text>
</comment>
<keyword evidence="5" id="KW-1133">Transmembrane helix</keyword>
<dbReference type="SMART" id="SM00267">
    <property type="entry name" value="GGDEF"/>
    <property type="match status" value="1"/>
</dbReference>
<dbReference type="Pfam" id="PF22588">
    <property type="entry name" value="dCache_1_like"/>
    <property type="match status" value="1"/>
</dbReference>
<keyword evidence="10" id="KW-1185">Reference proteome</keyword>
<dbReference type="NCBIfam" id="TIGR00254">
    <property type="entry name" value="GGDEF"/>
    <property type="match status" value="1"/>
</dbReference>
<evidence type="ECO:0000256" key="4">
    <source>
        <dbReference type="ARBA" id="ARBA00034247"/>
    </source>
</evidence>
<dbReference type="AlphaFoldDB" id="A0A8E1S2C7"/>
<dbReference type="InterPro" id="IPR029151">
    <property type="entry name" value="Sensor-like_sf"/>
</dbReference>
<evidence type="ECO:0000256" key="1">
    <source>
        <dbReference type="ARBA" id="ARBA00001946"/>
    </source>
</evidence>
<dbReference type="GO" id="GO:0043709">
    <property type="term" value="P:cell adhesion involved in single-species biofilm formation"/>
    <property type="evidence" value="ECO:0007669"/>
    <property type="project" value="TreeGrafter"/>
</dbReference>
<keyword evidence="5" id="KW-0812">Transmembrane</keyword>
<feature type="transmembrane region" description="Helical" evidence="5">
    <location>
        <begin position="299"/>
        <end position="317"/>
    </location>
</feature>
<proteinExistence type="predicted"/>
<dbReference type="GO" id="GO:0052621">
    <property type="term" value="F:diguanylate cyclase activity"/>
    <property type="evidence" value="ECO:0007669"/>
    <property type="project" value="UniProtKB-EC"/>
</dbReference>
<dbReference type="EMBL" id="LDSE01000001">
    <property type="protein sequence ID" value="KTS69691.1"/>
    <property type="molecule type" value="Genomic_DNA"/>
</dbReference>
<dbReference type="Proteomes" id="UP000071979">
    <property type="component" value="Unassembled WGS sequence"/>
</dbReference>
<dbReference type="EC" id="2.7.7.65" evidence="3"/>
<dbReference type="PANTHER" id="PTHR45138:SF9">
    <property type="entry name" value="DIGUANYLATE CYCLASE DGCM-RELATED"/>
    <property type="match status" value="1"/>
</dbReference>
<comment type="cofactor">
    <cofactor evidence="1">
        <name>Mg(2+)</name>
        <dbReference type="ChEBI" id="CHEBI:18420"/>
    </cofactor>
</comment>
<gene>
    <name evidence="8" type="ORF">FK492_08730</name>
    <name evidence="7" type="ORF">SA3R_00230</name>
</gene>
<dbReference type="GO" id="GO:0005886">
    <property type="term" value="C:plasma membrane"/>
    <property type="evidence" value="ECO:0007669"/>
    <property type="project" value="TreeGrafter"/>
</dbReference>
<name>A0A8E1S2C7_9GAMM</name>
<evidence type="ECO:0000256" key="5">
    <source>
        <dbReference type="SAM" id="Phobius"/>
    </source>
</evidence>
<evidence type="ECO:0000313" key="10">
    <source>
        <dbReference type="Proteomes" id="UP000319715"/>
    </source>
</evidence>
<dbReference type="InterPro" id="IPR029787">
    <property type="entry name" value="Nucleotide_cyclase"/>
</dbReference>
<dbReference type="FunFam" id="3.30.70.270:FF:000001">
    <property type="entry name" value="Diguanylate cyclase domain protein"/>
    <property type="match status" value="1"/>
</dbReference>
<sequence length="517" mass="58076">MTFKRKNEAAIISGSSLLRSILLSGGLLICAIIALTLWTLREDWHGAVRQTEEMAVNLSLSQSRQAEDTVLQTELALREVQRDLQAQPLEKLNAANLSQIMRDLQSRLPQLHGLFYYDEQGRWIATSTRSVPVGTNNSDREYFRYHRNNSRDSLHIGPVIRSRSTGDLVIPVSLRVSDAARDFKGILLATIKVDYFRRFYSYYELGPRDVLVLMLADSTVLYARPMPDSYIGKSLSASHLFQQMLVKADRGSGEWNAALDGQVRIFGFASSERYPLVVAAGYDKRNLYLRWVKGRLQDISLNVALLVAIILLGLFVIRQARHSQHYQEALLKLKNDLADANHHLDQLAFFDGLTGLANRRQFDRFLQNALHNLREKSAPVSLILMDIDYFKHYNDRYGHVAGDHCLRQVADALKRLKLRQSDMVARYGGEEFAIILAGADQHAALNIARQAVQAIADLHLPHAASALPDAQVTLSAGCATTWHDDQAGNLIEHADAALYQAKHSGRNQAQAWRAVSD</sequence>
<evidence type="ECO:0000256" key="3">
    <source>
        <dbReference type="ARBA" id="ARBA00012528"/>
    </source>
</evidence>
<dbReference type="Proteomes" id="UP000319715">
    <property type="component" value="Unassembled WGS sequence"/>
</dbReference>
<evidence type="ECO:0000313" key="9">
    <source>
        <dbReference type="Proteomes" id="UP000071979"/>
    </source>
</evidence>
<dbReference type="CDD" id="cd12915">
    <property type="entry name" value="PDC2_DGC_like"/>
    <property type="match status" value="1"/>
</dbReference>
<dbReference type="Gene3D" id="3.30.70.270">
    <property type="match status" value="1"/>
</dbReference>
<comment type="catalytic activity">
    <reaction evidence="4">
        <text>2 GTP = 3',3'-c-di-GMP + 2 diphosphate</text>
        <dbReference type="Rhea" id="RHEA:24898"/>
        <dbReference type="ChEBI" id="CHEBI:33019"/>
        <dbReference type="ChEBI" id="CHEBI:37565"/>
        <dbReference type="ChEBI" id="CHEBI:58805"/>
        <dbReference type="EC" id="2.7.7.65"/>
    </reaction>
</comment>
<protein>
    <recommendedName>
        <fullName evidence="3">diguanylate cyclase</fullName>
        <ecNumber evidence="3">2.7.7.65</ecNumber>
    </recommendedName>
</protein>
<dbReference type="EMBL" id="VICF01000002">
    <property type="protein sequence ID" value="TQC75957.1"/>
    <property type="molecule type" value="Genomic_DNA"/>
</dbReference>
<dbReference type="InterPro" id="IPR043128">
    <property type="entry name" value="Rev_trsase/Diguanyl_cyclase"/>
</dbReference>
<dbReference type="CDD" id="cd01949">
    <property type="entry name" value="GGDEF"/>
    <property type="match status" value="1"/>
</dbReference>
<dbReference type="Gene3D" id="3.30.450.20">
    <property type="entry name" value="PAS domain"/>
    <property type="match status" value="2"/>
</dbReference>
<reference evidence="8 10" key="2">
    <citation type="submission" date="2019-06" db="EMBL/GenBank/DDBJ databases">
        <title>Pantoea dispersa Assembly.</title>
        <authorList>
            <person name="Wang J."/>
        </authorList>
    </citation>
    <scope>NUCLEOTIDE SEQUENCE [LARGE SCALE GENOMIC DNA]</scope>
    <source>
        <strain evidence="10">bio</strain>
        <strain evidence="8">Bio</strain>
    </source>
</reference>
<evidence type="ECO:0000256" key="2">
    <source>
        <dbReference type="ARBA" id="ARBA00004665"/>
    </source>
</evidence>
<evidence type="ECO:0000313" key="8">
    <source>
        <dbReference type="EMBL" id="TQC75957.1"/>
    </source>
</evidence>
<keyword evidence="5" id="KW-0472">Membrane</keyword>
<feature type="transmembrane region" description="Helical" evidence="5">
    <location>
        <begin position="21"/>
        <end position="40"/>
    </location>
</feature>
<dbReference type="PANTHER" id="PTHR45138">
    <property type="entry name" value="REGULATORY COMPONENTS OF SENSORY TRANSDUCTION SYSTEM"/>
    <property type="match status" value="1"/>
</dbReference>
<evidence type="ECO:0000259" key="6">
    <source>
        <dbReference type="PROSITE" id="PS50887"/>
    </source>
</evidence>
<dbReference type="RefSeq" id="WP_058759152.1">
    <property type="nucleotide sequence ID" value="NZ_CP076369.1"/>
</dbReference>
<dbReference type="InterPro" id="IPR054327">
    <property type="entry name" value="His-kinase-like_sensor"/>
</dbReference>
<evidence type="ECO:0000313" key="7">
    <source>
        <dbReference type="EMBL" id="KTS69691.1"/>
    </source>
</evidence>
<dbReference type="PROSITE" id="PS50887">
    <property type="entry name" value="GGDEF"/>
    <property type="match status" value="1"/>
</dbReference>
<dbReference type="CDD" id="cd12914">
    <property type="entry name" value="PDC1_DGC_like"/>
    <property type="match status" value="1"/>
</dbReference>
<reference evidence="7 9" key="1">
    <citation type="journal article" date="2016" name="Front. Microbiol.">
        <title>Genomic Resource of Rice Seed Associated Bacteria.</title>
        <authorList>
            <person name="Midha S."/>
            <person name="Bansal K."/>
            <person name="Sharma S."/>
            <person name="Kumar N."/>
            <person name="Patil P.P."/>
            <person name="Chaudhry V."/>
            <person name="Patil P.B."/>
        </authorList>
    </citation>
    <scope>NUCLEOTIDE SEQUENCE [LARGE SCALE GENOMIC DNA]</scope>
    <source>
        <strain evidence="7 9">SA3</strain>
    </source>
</reference>
<dbReference type="GO" id="GO:1902201">
    <property type="term" value="P:negative regulation of bacterial-type flagellum-dependent cell motility"/>
    <property type="evidence" value="ECO:0007669"/>
    <property type="project" value="TreeGrafter"/>
</dbReference>
<comment type="caution">
    <text evidence="7">The sequence shown here is derived from an EMBL/GenBank/DDBJ whole genome shotgun (WGS) entry which is preliminary data.</text>
</comment>
<dbReference type="InterPro" id="IPR000160">
    <property type="entry name" value="GGDEF_dom"/>
</dbReference>
<organism evidence="7 9">
    <name type="scientific">Pantoea dispersa</name>
    <dbReference type="NCBI Taxonomy" id="59814"/>
    <lineage>
        <taxon>Bacteria</taxon>
        <taxon>Pseudomonadati</taxon>
        <taxon>Pseudomonadota</taxon>
        <taxon>Gammaproteobacteria</taxon>
        <taxon>Enterobacterales</taxon>
        <taxon>Erwiniaceae</taxon>
        <taxon>Pantoea</taxon>
    </lineage>
</organism>
<dbReference type="Pfam" id="PF00990">
    <property type="entry name" value="GGDEF"/>
    <property type="match status" value="1"/>
</dbReference>
<dbReference type="SUPFAM" id="SSF103190">
    <property type="entry name" value="Sensory domain-like"/>
    <property type="match status" value="1"/>
</dbReference>